<gene>
    <name evidence="5 6" type="primary">kdsB</name>
    <name evidence="6" type="ORF">F3059_11730</name>
</gene>
<dbReference type="InterPro" id="IPR004528">
    <property type="entry name" value="KdsB"/>
</dbReference>
<dbReference type="GO" id="GO:0033468">
    <property type="term" value="P:CMP-keto-3-deoxy-D-manno-octulosonic acid biosynthetic process"/>
    <property type="evidence" value="ECO:0007669"/>
    <property type="project" value="UniProtKB-UniRule"/>
</dbReference>
<dbReference type="InterPro" id="IPR029044">
    <property type="entry name" value="Nucleotide-diphossugar_trans"/>
</dbReference>
<dbReference type="EMBL" id="WACR01000010">
    <property type="protein sequence ID" value="KAB1062850.1"/>
    <property type="molecule type" value="Genomic_DNA"/>
</dbReference>
<dbReference type="GO" id="GO:0008690">
    <property type="term" value="F:3-deoxy-manno-octulosonate cytidylyltransferase activity"/>
    <property type="evidence" value="ECO:0007669"/>
    <property type="project" value="UniProtKB-UniRule"/>
</dbReference>
<proteinExistence type="inferred from homology"/>
<dbReference type="RefSeq" id="WP_151169486.1">
    <property type="nucleotide sequence ID" value="NZ_WACR01000010.1"/>
</dbReference>
<dbReference type="GO" id="GO:0016020">
    <property type="term" value="C:membrane"/>
    <property type="evidence" value="ECO:0007669"/>
    <property type="project" value="UniProtKB-SubCell"/>
</dbReference>
<keyword evidence="7" id="KW-1185">Reference proteome</keyword>
<dbReference type="PANTHER" id="PTHR42866:SF2">
    <property type="entry name" value="3-DEOXY-MANNO-OCTULOSONATE CYTIDYLYLTRANSFERASE, MITOCHONDRIAL"/>
    <property type="match status" value="1"/>
</dbReference>
<dbReference type="NCBIfam" id="NF003950">
    <property type="entry name" value="PRK05450.1-3"/>
    <property type="match status" value="1"/>
</dbReference>
<dbReference type="Gene3D" id="3.90.550.10">
    <property type="entry name" value="Spore Coat Polysaccharide Biosynthesis Protein SpsA, Chain A"/>
    <property type="match status" value="1"/>
</dbReference>
<dbReference type="FunFam" id="3.90.550.10:FF:000011">
    <property type="entry name" value="3-deoxy-manno-octulosonate cytidylyltransferase"/>
    <property type="match status" value="1"/>
</dbReference>
<dbReference type="EC" id="2.7.7.38" evidence="5"/>
<comment type="function">
    <text evidence="5">Activates KDO (a required 8-carbon sugar) for incorporation into bacterial lipopolysaccharide in Gram-negative bacteria.</text>
</comment>
<keyword evidence="3 5" id="KW-0548">Nucleotidyltransferase</keyword>
<dbReference type="PANTHER" id="PTHR42866">
    <property type="entry name" value="3-DEOXY-MANNO-OCTULOSONATE CYTIDYLYLTRANSFERASE"/>
    <property type="match status" value="1"/>
</dbReference>
<evidence type="ECO:0000256" key="5">
    <source>
        <dbReference type="HAMAP-Rule" id="MF_00057"/>
    </source>
</evidence>
<reference evidence="6 7" key="1">
    <citation type="submission" date="2019-09" db="EMBL/GenBank/DDBJ databases">
        <title>Genomes of Cryomorphaceae.</title>
        <authorList>
            <person name="Bowman J.P."/>
        </authorList>
    </citation>
    <scope>NUCLEOTIDE SEQUENCE [LARGE SCALE GENOMIC DNA]</scope>
    <source>
        <strain evidence="6 7">KCTC 52047</strain>
    </source>
</reference>
<dbReference type="CDD" id="cd02517">
    <property type="entry name" value="CMP-KDO-Synthetase"/>
    <property type="match status" value="1"/>
</dbReference>
<dbReference type="HAMAP" id="MF_00057">
    <property type="entry name" value="KdsB"/>
    <property type="match status" value="1"/>
</dbReference>
<comment type="caution">
    <text evidence="6">The sequence shown here is derived from an EMBL/GenBank/DDBJ whole genome shotgun (WGS) entry which is preliminary data.</text>
</comment>
<dbReference type="NCBIfam" id="NF009905">
    <property type="entry name" value="PRK13368.1"/>
    <property type="match status" value="1"/>
</dbReference>
<keyword evidence="4 5" id="KW-0448">Lipopolysaccharide biosynthesis</keyword>
<evidence type="ECO:0000256" key="3">
    <source>
        <dbReference type="ARBA" id="ARBA00022695"/>
    </source>
</evidence>
<keyword evidence="5" id="KW-0963">Cytoplasm</keyword>
<protein>
    <recommendedName>
        <fullName evidence="5">3-deoxy-manno-octulosonate cytidylyltransferase</fullName>
        <ecNumber evidence="5">2.7.7.38</ecNumber>
    </recommendedName>
    <alternativeName>
        <fullName evidence="5">CMP-2-keto-3-deoxyoctulosonic acid synthase</fullName>
        <shortName evidence="5">CKS</shortName>
        <shortName evidence="5">CMP-KDO synthase</shortName>
    </alternativeName>
</protein>
<dbReference type="InterPro" id="IPR003329">
    <property type="entry name" value="Cytidylyl_trans"/>
</dbReference>
<comment type="pathway">
    <text evidence="5">Nucleotide-sugar biosynthesis; CMP-3-deoxy-D-manno-octulosonate biosynthesis; CMP-3-deoxy-D-manno-octulosonate from 3-deoxy-D-manno-octulosonate and CTP: step 1/1.</text>
</comment>
<evidence type="ECO:0000313" key="7">
    <source>
        <dbReference type="Proteomes" id="UP000435357"/>
    </source>
</evidence>
<dbReference type="GO" id="GO:0009103">
    <property type="term" value="P:lipopolysaccharide biosynthetic process"/>
    <property type="evidence" value="ECO:0007669"/>
    <property type="project" value="UniProtKB-UniRule"/>
</dbReference>
<evidence type="ECO:0000256" key="4">
    <source>
        <dbReference type="ARBA" id="ARBA00022985"/>
    </source>
</evidence>
<dbReference type="UniPathway" id="UPA00358">
    <property type="reaction ID" value="UER00476"/>
</dbReference>
<evidence type="ECO:0000256" key="1">
    <source>
        <dbReference type="ARBA" id="ARBA00004370"/>
    </source>
</evidence>
<comment type="similarity">
    <text evidence="5">Belongs to the KdsB family.</text>
</comment>
<comment type="subcellular location">
    <subcellularLocation>
        <location evidence="5">Cytoplasm</location>
    </subcellularLocation>
    <subcellularLocation>
        <location evidence="1">Membrane</location>
    </subcellularLocation>
</comment>
<dbReference type="NCBIfam" id="NF003952">
    <property type="entry name" value="PRK05450.1-5"/>
    <property type="match status" value="1"/>
</dbReference>
<dbReference type="GO" id="GO:0005829">
    <property type="term" value="C:cytosol"/>
    <property type="evidence" value="ECO:0007669"/>
    <property type="project" value="TreeGrafter"/>
</dbReference>
<name>A0A6N6M1Y0_9FLAO</name>
<accession>A0A6N6M1Y0</accession>
<comment type="catalytic activity">
    <reaction evidence="5">
        <text>3-deoxy-alpha-D-manno-oct-2-ulosonate + CTP = CMP-3-deoxy-beta-D-manno-octulosonate + diphosphate</text>
        <dbReference type="Rhea" id="RHEA:23448"/>
        <dbReference type="ChEBI" id="CHEBI:33019"/>
        <dbReference type="ChEBI" id="CHEBI:37563"/>
        <dbReference type="ChEBI" id="CHEBI:85986"/>
        <dbReference type="ChEBI" id="CHEBI:85987"/>
        <dbReference type="EC" id="2.7.7.38"/>
    </reaction>
</comment>
<dbReference type="Proteomes" id="UP000435357">
    <property type="component" value="Unassembled WGS sequence"/>
</dbReference>
<keyword evidence="2 5" id="KW-0808">Transferase</keyword>
<dbReference type="OrthoDB" id="9815559at2"/>
<evidence type="ECO:0000313" key="6">
    <source>
        <dbReference type="EMBL" id="KAB1062850.1"/>
    </source>
</evidence>
<dbReference type="Pfam" id="PF02348">
    <property type="entry name" value="CTP_transf_3"/>
    <property type="match status" value="1"/>
</dbReference>
<evidence type="ECO:0000256" key="2">
    <source>
        <dbReference type="ARBA" id="ARBA00022679"/>
    </source>
</evidence>
<sequence>MNFLGIIPARYGSTRLEGKPLADINGKPMIQHVYERAQKALETVCVATDDKRIFETVESFGGKVIMTSKNHSTGTNRCLEAYQKIQKENETEYDVVINIQGDEPLLAKENLTSLKKCFKDPKTKLATLITPVVRLDDLFNESEVFVTFDKNYFALYFSRSVIPHIRGVDKTKWLKKTTIYKHLGFYAYTIETLEEFASLPPSGLEKMESLEQNRWLENGGKIKLGFTSHDSISVDTVDDLERVRKMMK</sequence>
<organism evidence="6 7">
    <name type="scientific">Salibacter halophilus</name>
    <dbReference type="NCBI Taxonomy" id="1803916"/>
    <lineage>
        <taxon>Bacteria</taxon>
        <taxon>Pseudomonadati</taxon>
        <taxon>Bacteroidota</taxon>
        <taxon>Flavobacteriia</taxon>
        <taxon>Flavobacteriales</taxon>
        <taxon>Salibacteraceae</taxon>
        <taxon>Salibacter</taxon>
    </lineage>
</organism>
<dbReference type="AlphaFoldDB" id="A0A6N6M1Y0"/>
<dbReference type="NCBIfam" id="TIGR00466">
    <property type="entry name" value="kdsB"/>
    <property type="match status" value="1"/>
</dbReference>
<dbReference type="SUPFAM" id="SSF53448">
    <property type="entry name" value="Nucleotide-diphospho-sugar transferases"/>
    <property type="match status" value="1"/>
</dbReference>